<dbReference type="AlphaFoldDB" id="A0A0C2YXB2"/>
<evidence type="ECO:0000256" key="3">
    <source>
        <dbReference type="ARBA" id="ARBA00022692"/>
    </source>
</evidence>
<evidence type="ECO:0000313" key="9">
    <source>
        <dbReference type="EMBL" id="KIL99335.1"/>
    </source>
</evidence>
<feature type="transmembrane region" description="Helical" evidence="6">
    <location>
        <begin position="545"/>
        <end position="562"/>
    </location>
</feature>
<protein>
    <submittedName>
        <fullName evidence="9">Putative inner membrane transport protein</fullName>
    </submittedName>
</protein>
<dbReference type="PANTHER" id="PTHR23506:SF23">
    <property type="entry name" value="GH10249P"/>
    <property type="match status" value="1"/>
</dbReference>
<dbReference type="GO" id="GO:0007165">
    <property type="term" value="P:signal transduction"/>
    <property type="evidence" value="ECO:0007669"/>
    <property type="project" value="InterPro"/>
</dbReference>
<evidence type="ECO:0000259" key="8">
    <source>
        <dbReference type="PROSITE" id="PS50885"/>
    </source>
</evidence>
<name>A0A0C2YXB2_PARME</name>
<feature type="domain" description="Major facilitator superfamily (MFS) profile" evidence="7">
    <location>
        <begin position="296"/>
        <end position="692"/>
    </location>
</feature>
<dbReference type="SUPFAM" id="SSF103473">
    <property type="entry name" value="MFS general substrate transporter"/>
    <property type="match status" value="1"/>
</dbReference>
<dbReference type="Proteomes" id="UP000031971">
    <property type="component" value="Unassembled WGS sequence"/>
</dbReference>
<gene>
    <name evidence="9" type="ORF">CCC_03553</name>
</gene>
<feature type="transmembrane region" description="Helical" evidence="6">
    <location>
        <begin position="454"/>
        <end position="476"/>
    </location>
</feature>
<keyword evidence="3 6" id="KW-0812">Transmembrane</keyword>
<feature type="transmembrane region" description="Helical" evidence="6">
    <location>
        <begin position="336"/>
        <end position="356"/>
    </location>
</feature>
<organism evidence="9 10">
    <name type="scientific">Paramagnetospirillum magnetotacticum MS-1</name>
    <dbReference type="NCBI Taxonomy" id="272627"/>
    <lineage>
        <taxon>Bacteria</taxon>
        <taxon>Pseudomonadati</taxon>
        <taxon>Pseudomonadota</taxon>
        <taxon>Alphaproteobacteria</taxon>
        <taxon>Rhodospirillales</taxon>
        <taxon>Magnetospirillaceae</taxon>
        <taxon>Paramagnetospirillum</taxon>
    </lineage>
</organism>
<keyword evidence="10" id="KW-1185">Reference proteome</keyword>
<evidence type="ECO:0000313" key="10">
    <source>
        <dbReference type="Proteomes" id="UP000031971"/>
    </source>
</evidence>
<dbReference type="InterPro" id="IPR050930">
    <property type="entry name" value="MFS_Vesicular_Transporter"/>
</dbReference>
<dbReference type="PANTHER" id="PTHR23506">
    <property type="entry name" value="GH10249P"/>
    <property type="match status" value="1"/>
</dbReference>
<dbReference type="EMBL" id="JXSL01000025">
    <property type="protein sequence ID" value="KIL99335.1"/>
    <property type="molecule type" value="Genomic_DNA"/>
</dbReference>
<dbReference type="InterPro" id="IPR011701">
    <property type="entry name" value="MFS"/>
</dbReference>
<comment type="caution">
    <text evidence="9">The sequence shown here is derived from an EMBL/GenBank/DDBJ whole genome shotgun (WGS) entry which is preliminary data.</text>
</comment>
<dbReference type="Gene3D" id="1.20.1250.20">
    <property type="entry name" value="MFS general substrate transporter like domains"/>
    <property type="match status" value="1"/>
</dbReference>
<comment type="subcellular location">
    <subcellularLocation>
        <location evidence="1">Membrane</location>
        <topology evidence="1">Multi-pass membrane protein</topology>
    </subcellularLocation>
</comment>
<keyword evidence="4 6" id="KW-1133">Transmembrane helix</keyword>
<feature type="domain" description="HAMP" evidence="8">
    <location>
        <begin position="196"/>
        <end position="248"/>
    </location>
</feature>
<feature type="transmembrane region" description="Helical" evidence="6">
    <location>
        <begin position="427"/>
        <end position="448"/>
    </location>
</feature>
<feature type="transmembrane region" description="Helical" evidence="6">
    <location>
        <begin position="500"/>
        <end position="525"/>
    </location>
</feature>
<evidence type="ECO:0000256" key="2">
    <source>
        <dbReference type="ARBA" id="ARBA00022448"/>
    </source>
</evidence>
<keyword evidence="5 6" id="KW-0472">Membrane</keyword>
<dbReference type="GO" id="GO:0016020">
    <property type="term" value="C:membrane"/>
    <property type="evidence" value="ECO:0007669"/>
    <property type="project" value="UniProtKB-SubCell"/>
</dbReference>
<dbReference type="PROSITE" id="PS50850">
    <property type="entry name" value="MFS"/>
    <property type="match status" value="1"/>
</dbReference>
<feature type="transmembrane region" description="Helical" evidence="6">
    <location>
        <begin position="569"/>
        <end position="589"/>
    </location>
</feature>
<accession>A0A0C2YXB2</accession>
<dbReference type="Pfam" id="PF07690">
    <property type="entry name" value="MFS_1"/>
    <property type="match status" value="1"/>
</dbReference>
<feature type="transmembrane region" description="Helical" evidence="6">
    <location>
        <begin position="393"/>
        <end position="415"/>
    </location>
</feature>
<evidence type="ECO:0000259" key="7">
    <source>
        <dbReference type="PROSITE" id="PS50850"/>
    </source>
</evidence>
<feature type="transmembrane region" description="Helical" evidence="6">
    <location>
        <begin position="666"/>
        <end position="687"/>
    </location>
</feature>
<feature type="transmembrane region" description="Helical" evidence="6">
    <location>
        <begin position="171"/>
        <end position="194"/>
    </location>
</feature>
<dbReference type="PROSITE" id="PS50885">
    <property type="entry name" value="HAMP"/>
    <property type="match status" value="1"/>
</dbReference>
<evidence type="ECO:0000256" key="4">
    <source>
        <dbReference type="ARBA" id="ARBA00022989"/>
    </source>
</evidence>
<evidence type="ECO:0000256" key="5">
    <source>
        <dbReference type="ARBA" id="ARBA00023136"/>
    </source>
</evidence>
<dbReference type="InterPro" id="IPR020846">
    <property type="entry name" value="MFS_dom"/>
</dbReference>
<dbReference type="CDD" id="cd06225">
    <property type="entry name" value="HAMP"/>
    <property type="match status" value="1"/>
</dbReference>
<evidence type="ECO:0000256" key="6">
    <source>
        <dbReference type="SAM" id="Phobius"/>
    </source>
</evidence>
<evidence type="ECO:0000256" key="1">
    <source>
        <dbReference type="ARBA" id="ARBA00004141"/>
    </source>
</evidence>
<dbReference type="CDD" id="cd17325">
    <property type="entry name" value="MFS_MdtG_SLC18_like"/>
    <property type="match status" value="1"/>
</dbReference>
<feature type="transmembrane region" description="Helical" evidence="6">
    <location>
        <begin position="640"/>
        <end position="660"/>
    </location>
</feature>
<feature type="transmembrane region" description="Helical" evidence="6">
    <location>
        <begin position="368"/>
        <end position="387"/>
    </location>
</feature>
<dbReference type="InterPro" id="IPR003660">
    <property type="entry name" value="HAMP_dom"/>
</dbReference>
<dbReference type="STRING" id="272627.CCC_03553"/>
<reference evidence="9 10" key="1">
    <citation type="submission" date="2015-01" db="EMBL/GenBank/DDBJ databases">
        <title>Genome Sequence of Magnetospirillum magnetotacticum Strain MS-1.</title>
        <authorList>
            <person name="Marinov G.K."/>
            <person name="Smalley M.D."/>
            <person name="DeSalvo G."/>
        </authorList>
    </citation>
    <scope>NUCLEOTIDE SEQUENCE [LARGE SCALE GENOMIC DNA]</scope>
    <source>
        <strain evidence="9 10">MS-1</strain>
    </source>
</reference>
<keyword evidence="2" id="KW-0813">Transport</keyword>
<dbReference type="Gene3D" id="6.10.340.10">
    <property type="match status" value="1"/>
</dbReference>
<proteinExistence type="predicted"/>
<dbReference type="OrthoDB" id="7786710at2"/>
<dbReference type="InterPro" id="IPR036259">
    <property type="entry name" value="MFS_trans_sf"/>
</dbReference>
<dbReference type="GO" id="GO:0022857">
    <property type="term" value="F:transmembrane transporter activity"/>
    <property type="evidence" value="ECO:0007669"/>
    <property type="project" value="InterPro"/>
</dbReference>
<sequence length="699" mass="76100">MAVILDRTRPLFLRLLMLVILVLVPPVAWISNQAMGEFTRGLTPEMDKKAEAIGRDLEASVERAVGYGIPLDRLQGVDQFFAPVLAANPELRYLAITDRLGKVLFAEGADHTVLASVYDGQDFETDLDHPRKFILGGFVDLAQPLSAKGSRIGHVHVGMDQDYVRGRVEEILIDLGVVTLVALLVAVEILLFVVTFNITGPMRVVGIVMDRVRRGDFSAMAGVTSDDEVGRFVHGFNAAIRLADQLFRRLEAYIDEVKAAHFDQGVVEKVRDIESRVRFLFRFSRNGQSEVVNEHQATDIRLPLFLFVFAEEISRSFMPLYIRDLYAPISGLTPELVIGLPIALFMLVIALASPSASLLANRLGARRVFLIGLVPATIGFVMSGLAFSVYDLILWRMATALGYAFITMACQGYIAQVSRQQTRAQGLGVYVGAVLTASVCGTGIGGVLAERVGYRITFIVAAVLTVITAILIWRLLDSAQPGGEVTSPRKREFLRLLRNWRFSALVVFAAIPAKLALTGFMFFLVPLTLSQNPSIDLGDMARMMMVYPVSVVLLSPLAARFADRVGWRAGLVALGGVIGGAGLVLPAYWSDPVAAVQVAILMLGISHGLSASPQLAMIPDLCWTECRAIGQTNVLAFLRLAERIGSFVGPLLAAVLIPVYGYQGAIIALGWVVLSMAAVFAVLSFAYHAGPHIEAEWDE</sequence>
<feature type="transmembrane region" description="Helical" evidence="6">
    <location>
        <begin position="12"/>
        <end position="30"/>
    </location>
</feature>